<dbReference type="InterPro" id="IPR020084">
    <property type="entry name" value="NUDIX_hydrolase_CS"/>
</dbReference>
<protein>
    <recommendedName>
        <fullName evidence="4">Nudix hydrolase domain-containing protein</fullName>
    </recommendedName>
</protein>
<dbReference type="GO" id="GO:0019693">
    <property type="term" value="P:ribose phosphate metabolic process"/>
    <property type="evidence" value="ECO:0007669"/>
    <property type="project" value="TreeGrafter"/>
</dbReference>
<organism evidence="5 6">
    <name type="scientific">Candidatus Komeilibacteria bacterium RIFCSPLOWO2_01_FULL_52_15</name>
    <dbReference type="NCBI Taxonomy" id="1798551"/>
    <lineage>
        <taxon>Bacteria</taxon>
        <taxon>Candidatus Komeiliibacteriota</taxon>
    </lineage>
</organism>
<comment type="similarity">
    <text evidence="3">Belongs to the Nudix hydrolase family.</text>
</comment>
<evidence type="ECO:0000313" key="5">
    <source>
        <dbReference type="EMBL" id="OGY90567.1"/>
    </source>
</evidence>
<name>A0A1G2BQT6_9BACT</name>
<evidence type="ECO:0000256" key="2">
    <source>
        <dbReference type="ARBA" id="ARBA00022801"/>
    </source>
</evidence>
<feature type="domain" description="Nudix hydrolase" evidence="4">
    <location>
        <begin position="49"/>
        <end position="177"/>
    </location>
</feature>
<comment type="caution">
    <text evidence="5">The sequence shown here is derived from an EMBL/GenBank/DDBJ whole genome shotgun (WGS) entry which is preliminary data.</text>
</comment>
<dbReference type="SUPFAM" id="SSF55811">
    <property type="entry name" value="Nudix"/>
    <property type="match status" value="1"/>
</dbReference>
<gene>
    <name evidence="5" type="ORF">A3B30_00915</name>
</gene>
<dbReference type="PROSITE" id="PS51462">
    <property type="entry name" value="NUDIX"/>
    <property type="match status" value="1"/>
</dbReference>
<sequence length="188" mass="21756">MYDIIQSMVKPWRTTHSKYILNSPFLKVKRESVVLPDGQLIDDFYSIEGNTLVAVIVLDDHGQALLVRQYRQAIRRVTDDLPGGTVDPGETPQKAARREVLEETGYRIRNLRRLLTYFPDSGKKGDVKHLYVARVVERLARTNPNKGELIEYFWRPLSSLYKQFRKNGIHEATLALALQTYKTSHKKE</sequence>
<dbReference type="CDD" id="cd03424">
    <property type="entry name" value="NUDIX_ADPRase_Nudt5_UGPPase_Nudt14"/>
    <property type="match status" value="1"/>
</dbReference>
<dbReference type="PRINTS" id="PR00502">
    <property type="entry name" value="NUDIXFAMILY"/>
</dbReference>
<accession>A0A1G2BQT6</accession>
<dbReference type="InterPro" id="IPR015797">
    <property type="entry name" value="NUDIX_hydrolase-like_dom_sf"/>
</dbReference>
<comment type="cofactor">
    <cofactor evidence="1">
        <name>Mg(2+)</name>
        <dbReference type="ChEBI" id="CHEBI:18420"/>
    </cofactor>
</comment>
<evidence type="ECO:0000256" key="1">
    <source>
        <dbReference type="ARBA" id="ARBA00001946"/>
    </source>
</evidence>
<dbReference type="PANTHER" id="PTHR11839:SF18">
    <property type="entry name" value="NUDIX HYDROLASE DOMAIN-CONTAINING PROTEIN"/>
    <property type="match status" value="1"/>
</dbReference>
<proteinExistence type="inferred from homology"/>
<dbReference type="InterPro" id="IPR000086">
    <property type="entry name" value="NUDIX_hydrolase_dom"/>
</dbReference>
<dbReference type="Gene3D" id="3.90.79.10">
    <property type="entry name" value="Nucleoside Triphosphate Pyrophosphohydrolase"/>
    <property type="match status" value="1"/>
</dbReference>
<dbReference type="AlphaFoldDB" id="A0A1G2BQT6"/>
<dbReference type="PANTHER" id="PTHR11839">
    <property type="entry name" value="UDP/ADP-SUGAR PYROPHOSPHATASE"/>
    <property type="match status" value="1"/>
</dbReference>
<dbReference type="GO" id="GO:0006753">
    <property type="term" value="P:nucleoside phosphate metabolic process"/>
    <property type="evidence" value="ECO:0007669"/>
    <property type="project" value="TreeGrafter"/>
</dbReference>
<dbReference type="EMBL" id="MHKM01000044">
    <property type="protein sequence ID" value="OGY90567.1"/>
    <property type="molecule type" value="Genomic_DNA"/>
</dbReference>
<dbReference type="PROSITE" id="PS00893">
    <property type="entry name" value="NUDIX_BOX"/>
    <property type="match status" value="1"/>
</dbReference>
<evidence type="ECO:0000313" key="6">
    <source>
        <dbReference type="Proteomes" id="UP000178248"/>
    </source>
</evidence>
<evidence type="ECO:0000256" key="3">
    <source>
        <dbReference type="RuleBase" id="RU003476"/>
    </source>
</evidence>
<dbReference type="GO" id="GO:0016462">
    <property type="term" value="F:pyrophosphatase activity"/>
    <property type="evidence" value="ECO:0007669"/>
    <property type="project" value="UniProtKB-ARBA"/>
</dbReference>
<keyword evidence="2 3" id="KW-0378">Hydrolase</keyword>
<dbReference type="Pfam" id="PF00293">
    <property type="entry name" value="NUDIX"/>
    <property type="match status" value="1"/>
</dbReference>
<dbReference type="InterPro" id="IPR020476">
    <property type="entry name" value="Nudix_hydrolase"/>
</dbReference>
<dbReference type="STRING" id="1798551.A3B30_00915"/>
<evidence type="ECO:0000259" key="4">
    <source>
        <dbReference type="PROSITE" id="PS51462"/>
    </source>
</evidence>
<dbReference type="Proteomes" id="UP000178248">
    <property type="component" value="Unassembled WGS sequence"/>
</dbReference>
<reference evidence="5 6" key="1">
    <citation type="journal article" date="2016" name="Nat. Commun.">
        <title>Thousands of microbial genomes shed light on interconnected biogeochemical processes in an aquifer system.</title>
        <authorList>
            <person name="Anantharaman K."/>
            <person name="Brown C.T."/>
            <person name="Hug L.A."/>
            <person name="Sharon I."/>
            <person name="Castelle C.J."/>
            <person name="Probst A.J."/>
            <person name="Thomas B.C."/>
            <person name="Singh A."/>
            <person name="Wilkins M.J."/>
            <person name="Karaoz U."/>
            <person name="Brodie E.L."/>
            <person name="Williams K.H."/>
            <person name="Hubbard S.S."/>
            <person name="Banfield J.F."/>
        </authorList>
    </citation>
    <scope>NUCLEOTIDE SEQUENCE [LARGE SCALE GENOMIC DNA]</scope>
</reference>